<evidence type="ECO:0000256" key="1">
    <source>
        <dbReference type="ARBA" id="ARBA00001968"/>
    </source>
</evidence>
<feature type="compositionally biased region" description="Acidic residues" evidence="3">
    <location>
        <begin position="176"/>
        <end position="186"/>
    </location>
</feature>
<sequence>MANGLIVSMLGPIEERCHDGFILRESEIVDDMANHIGYHNYGDQGYPLKSWLITPFSDPQRTVNQRDFNRDLSRVRIAVEWSFGWIWKFFSLITNMKVLKSPIATLFIIATFLTNCLSCVRRKNQASKYFRCRLPTLAVYLADLNSGEAIDEDDYPSDDDILEFFDDESDMSSGDESSDSDDKTDD</sequence>
<organism evidence="6 7">
    <name type="scientific">Phytophthora infestans</name>
    <name type="common">Potato late blight agent</name>
    <name type="synonym">Botrytis infestans</name>
    <dbReference type="NCBI Taxonomy" id="4787"/>
    <lineage>
        <taxon>Eukaryota</taxon>
        <taxon>Sar</taxon>
        <taxon>Stramenopiles</taxon>
        <taxon>Oomycota</taxon>
        <taxon>Peronosporomycetes</taxon>
        <taxon>Peronosporales</taxon>
        <taxon>Peronosporaceae</taxon>
        <taxon>Phytophthora</taxon>
    </lineage>
</organism>
<keyword evidence="4" id="KW-1133">Transmembrane helix</keyword>
<evidence type="ECO:0000259" key="5">
    <source>
        <dbReference type="Pfam" id="PF13359"/>
    </source>
</evidence>
<accession>A0A8S9U3K0</accession>
<feature type="transmembrane region" description="Helical" evidence="4">
    <location>
        <begin position="99"/>
        <end position="120"/>
    </location>
</feature>
<dbReference type="AlphaFoldDB" id="A0A8S9U3K0"/>
<dbReference type="Proteomes" id="UP000704712">
    <property type="component" value="Unassembled WGS sequence"/>
</dbReference>
<name>A0A8S9U3K0_PHYIN</name>
<keyword evidence="4" id="KW-0472">Membrane</keyword>
<keyword evidence="4" id="KW-0812">Transmembrane</keyword>
<proteinExistence type="predicted"/>
<keyword evidence="6" id="KW-0540">Nuclease</keyword>
<keyword evidence="6" id="KW-0378">Hydrolase</keyword>
<keyword evidence="2" id="KW-0479">Metal-binding</keyword>
<evidence type="ECO:0000313" key="7">
    <source>
        <dbReference type="Proteomes" id="UP000704712"/>
    </source>
</evidence>
<gene>
    <name evidence="6" type="ORF">GN958_ATG15255</name>
</gene>
<comment type="caution">
    <text evidence="6">The sequence shown here is derived from an EMBL/GenBank/DDBJ whole genome shotgun (WGS) entry which is preliminary data.</text>
</comment>
<dbReference type="GO" id="GO:0004519">
    <property type="term" value="F:endonuclease activity"/>
    <property type="evidence" value="ECO:0007669"/>
    <property type="project" value="UniProtKB-KW"/>
</dbReference>
<dbReference type="InterPro" id="IPR027806">
    <property type="entry name" value="HARBI1_dom"/>
</dbReference>
<evidence type="ECO:0000256" key="4">
    <source>
        <dbReference type="SAM" id="Phobius"/>
    </source>
</evidence>
<dbReference type="GO" id="GO:0046872">
    <property type="term" value="F:metal ion binding"/>
    <property type="evidence" value="ECO:0007669"/>
    <property type="project" value="UniProtKB-KW"/>
</dbReference>
<keyword evidence="6" id="KW-0255">Endonuclease</keyword>
<reference evidence="6" key="1">
    <citation type="submission" date="2020-03" db="EMBL/GenBank/DDBJ databases">
        <title>Hybrid Assembly of Korean Phytophthora infestans isolates.</title>
        <authorList>
            <person name="Prokchorchik M."/>
            <person name="Lee Y."/>
            <person name="Seo J."/>
            <person name="Cho J.-H."/>
            <person name="Park Y.-E."/>
            <person name="Jang D.-C."/>
            <person name="Im J.-S."/>
            <person name="Choi J.-G."/>
            <person name="Park H.-J."/>
            <person name="Lee G.-B."/>
            <person name="Lee Y.-G."/>
            <person name="Hong S.-Y."/>
            <person name="Cho K."/>
            <person name="Sohn K.H."/>
        </authorList>
    </citation>
    <scope>NUCLEOTIDE SEQUENCE</scope>
    <source>
        <strain evidence="6">KR_2_A2</strain>
    </source>
</reference>
<dbReference type="EMBL" id="JAACNO010002120">
    <property type="protein sequence ID" value="KAF4135561.1"/>
    <property type="molecule type" value="Genomic_DNA"/>
</dbReference>
<feature type="region of interest" description="Disordered" evidence="3">
    <location>
        <begin position="165"/>
        <end position="186"/>
    </location>
</feature>
<evidence type="ECO:0000313" key="6">
    <source>
        <dbReference type="EMBL" id="KAF4135561.1"/>
    </source>
</evidence>
<evidence type="ECO:0000256" key="3">
    <source>
        <dbReference type="SAM" id="MobiDB-lite"/>
    </source>
</evidence>
<feature type="domain" description="DDE Tnp4" evidence="5">
    <location>
        <begin position="3"/>
        <end position="115"/>
    </location>
</feature>
<comment type="cofactor">
    <cofactor evidence="1">
        <name>a divalent metal cation</name>
        <dbReference type="ChEBI" id="CHEBI:60240"/>
    </cofactor>
</comment>
<dbReference type="Pfam" id="PF13359">
    <property type="entry name" value="DDE_Tnp_4"/>
    <property type="match status" value="1"/>
</dbReference>
<protein>
    <submittedName>
        <fullName evidence="6">DDE superfamily endonuclease</fullName>
    </submittedName>
</protein>
<evidence type="ECO:0000256" key="2">
    <source>
        <dbReference type="ARBA" id="ARBA00022723"/>
    </source>
</evidence>